<name>A0A9W6TSR5_9STRA</name>
<dbReference type="Proteomes" id="UP001165083">
    <property type="component" value="Unassembled WGS sequence"/>
</dbReference>
<gene>
    <name evidence="1" type="ORF">Plil01_000851600</name>
</gene>
<dbReference type="EMBL" id="BSXW01000411">
    <property type="protein sequence ID" value="GMF21543.1"/>
    <property type="molecule type" value="Genomic_DNA"/>
</dbReference>
<dbReference type="CDD" id="cd00257">
    <property type="entry name" value="beta-trefoil_FSCN-like"/>
    <property type="match status" value="1"/>
</dbReference>
<proteinExistence type="predicted"/>
<comment type="caution">
    <text evidence="1">The sequence shown here is derived from an EMBL/GenBank/DDBJ whole genome shotgun (WGS) entry which is preliminary data.</text>
</comment>
<keyword evidence="2" id="KW-1185">Reference proteome</keyword>
<dbReference type="SUPFAM" id="SSF50405">
    <property type="entry name" value="Actin-crosslinking proteins"/>
    <property type="match status" value="1"/>
</dbReference>
<dbReference type="Gene3D" id="2.80.10.50">
    <property type="match status" value="1"/>
</dbReference>
<protein>
    <submittedName>
        <fullName evidence="1">Unnamed protein product</fullName>
    </submittedName>
</protein>
<dbReference type="AlphaFoldDB" id="A0A9W6TSR5"/>
<evidence type="ECO:0000313" key="2">
    <source>
        <dbReference type="Proteomes" id="UP001165083"/>
    </source>
</evidence>
<dbReference type="OrthoDB" id="162393at2759"/>
<sequence length="215" mass="23874">MDLSDIPFDVPVILRSLFKCKSLQNPLGSKKARCMNSNYDLYEQMVLHRVRDDKIAIKSVYNGRFLQVRAAGECIFDPKEPGKWELFTMETDQDCALYFVSCHTGNVLQCDENGVVKCANENRQICEGWGIVEPRATAATVQTIAAPLPRYQLGVAERQKLVLELAKCGKSANEIEQIVTRLFDTHLPLSTPSTVPAATPSTSKTVFAVSGSSWD</sequence>
<organism evidence="1 2">
    <name type="scientific">Phytophthora lilii</name>
    <dbReference type="NCBI Taxonomy" id="2077276"/>
    <lineage>
        <taxon>Eukaryota</taxon>
        <taxon>Sar</taxon>
        <taxon>Stramenopiles</taxon>
        <taxon>Oomycota</taxon>
        <taxon>Peronosporomycetes</taxon>
        <taxon>Peronosporales</taxon>
        <taxon>Peronosporaceae</taxon>
        <taxon>Phytophthora</taxon>
    </lineage>
</organism>
<reference evidence="1" key="1">
    <citation type="submission" date="2023-04" db="EMBL/GenBank/DDBJ databases">
        <title>Phytophthora lilii NBRC 32176.</title>
        <authorList>
            <person name="Ichikawa N."/>
            <person name="Sato H."/>
            <person name="Tonouchi N."/>
        </authorList>
    </citation>
    <scope>NUCLEOTIDE SEQUENCE</scope>
    <source>
        <strain evidence="1">NBRC 32176</strain>
    </source>
</reference>
<evidence type="ECO:0000313" key="1">
    <source>
        <dbReference type="EMBL" id="GMF21543.1"/>
    </source>
</evidence>
<dbReference type="InterPro" id="IPR008999">
    <property type="entry name" value="Actin-crosslinking"/>
</dbReference>
<accession>A0A9W6TSR5</accession>